<gene>
    <name evidence="5" type="ORF">POCTA_138.1.T0030331</name>
</gene>
<dbReference type="GO" id="GO:0005634">
    <property type="term" value="C:nucleus"/>
    <property type="evidence" value="ECO:0007669"/>
    <property type="project" value="TreeGrafter"/>
</dbReference>
<dbReference type="InterPro" id="IPR003323">
    <property type="entry name" value="OTU_dom"/>
</dbReference>
<evidence type="ECO:0000259" key="4">
    <source>
        <dbReference type="PROSITE" id="PS50802"/>
    </source>
</evidence>
<keyword evidence="1" id="KW-0175">Coiled coil</keyword>
<protein>
    <recommendedName>
        <fullName evidence="4">OTU domain-containing protein</fullName>
    </recommendedName>
</protein>
<sequence>MESFGDDVQLQKILLIATLVFQFIMTLYLRSLNHQISKQFRLMQNMITPIEQPPSNGKNTVNQMNNNQKSAQNPQNQPNFKDSPSPNQPQDGEKLVGLIQQIGPLQKDINTLDSQFQKEKEQQKSLIEQQLKIAEQKMEEKFKKEISSEIKKMVDEFQQKIEKLSADFQNDINQKNDKFQELNAEIQELKQQNDNTIQKEIKQLNDQIQKLKQQNDDKVQKEIQQPNAEQQELIQQNDDKIQKEIKQLNAQIQELKQQNDDTIQKEIKQLNDQIQKLKQQNDDKIQQEIQQLNAQQQELIQQNDDKIQEMKQLNAQIQELKQQNVKIQDEIKQLNGQFQKEQLNGQILELQQQNVKIQEEIQVKIEQLNGQLQLDINGKLQGIKQQIITQYNQDLEILKQRQYEEYLDLRNQIQNLGNLQEKIEQLKNDNQVIKEDLKNLKKKILPSPSPSPPPIPQDVTIIPSLYNKTCRARSVEAQYRDFVSDILNQKDLILDYGMNKLEIKTQLKKYLNGMRRARGDGNCFYTSFVFQYLDFMINKTKTDQFEQLFQQISMLPFEIYYQNELFNQTDFDILRQKFVAICKKLRSVNELERQNLFFQYFKDEENEFYGLSIVFLRNLAFKFCLEDSEVSGTFQTLGLILKDQLLEWEFDCQNNEVVINLLSLKLNIQTILFQIENQNLKILQYNECSNPMLKIYLLFRPGHYNIGVPIVQQQQE</sequence>
<dbReference type="PANTHER" id="PTHR12931">
    <property type="entry name" value="UBIQUITIN THIOLESTERASE PROTEIN OTUB"/>
    <property type="match status" value="1"/>
</dbReference>
<proteinExistence type="predicted"/>
<name>A0A8S1RYT0_PAROT</name>
<dbReference type="AlphaFoldDB" id="A0A8S1RYT0"/>
<dbReference type="EMBL" id="CAJJDP010000001">
    <property type="protein sequence ID" value="CAD8132235.1"/>
    <property type="molecule type" value="Genomic_DNA"/>
</dbReference>
<evidence type="ECO:0000313" key="6">
    <source>
        <dbReference type="Proteomes" id="UP000683925"/>
    </source>
</evidence>
<keyword evidence="3" id="KW-1133">Transmembrane helix</keyword>
<accession>A0A8S1RYT0</accession>
<dbReference type="FunFam" id="1.20.1300.20:FF:000006">
    <property type="entry name" value="Uncharacterized protein"/>
    <property type="match status" value="1"/>
</dbReference>
<dbReference type="GO" id="GO:0071108">
    <property type="term" value="P:protein K48-linked deubiquitination"/>
    <property type="evidence" value="ECO:0007669"/>
    <property type="project" value="TreeGrafter"/>
</dbReference>
<keyword evidence="3" id="KW-0812">Transmembrane</keyword>
<feature type="transmembrane region" description="Helical" evidence="3">
    <location>
        <begin position="12"/>
        <end position="29"/>
    </location>
</feature>
<reference evidence="5" key="1">
    <citation type="submission" date="2021-01" db="EMBL/GenBank/DDBJ databases">
        <authorList>
            <consortium name="Genoscope - CEA"/>
            <person name="William W."/>
        </authorList>
    </citation>
    <scope>NUCLEOTIDE SEQUENCE</scope>
</reference>
<evidence type="ECO:0000256" key="1">
    <source>
        <dbReference type="SAM" id="Coils"/>
    </source>
</evidence>
<organism evidence="5 6">
    <name type="scientific">Paramecium octaurelia</name>
    <dbReference type="NCBI Taxonomy" id="43137"/>
    <lineage>
        <taxon>Eukaryota</taxon>
        <taxon>Sar</taxon>
        <taxon>Alveolata</taxon>
        <taxon>Ciliophora</taxon>
        <taxon>Intramacronucleata</taxon>
        <taxon>Oligohymenophorea</taxon>
        <taxon>Peniculida</taxon>
        <taxon>Parameciidae</taxon>
        <taxon>Paramecium</taxon>
    </lineage>
</organism>
<dbReference type="PROSITE" id="PS50802">
    <property type="entry name" value="OTU"/>
    <property type="match status" value="1"/>
</dbReference>
<dbReference type="PANTHER" id="PTHR12931:SF15">
    <property type="entry name" value="UBIQUITIN THIOESTERASE OTUBAIN-LIKE"/>
    <property type="match status" value="1"/>
</dbReference>
<comment type="caution">
    <text evidence="5">The sequence shown here is derived from an EMBL/GenBank/DDBJ whole genome shotgun (WGS) entry which is preliminary data.</text>
</comment>
<feature type="region of interest" description="Disordered" evidence="2">
    <location>
        <begin position="49"/>
        <end position="92"/>
    </location>
</feature>
<dbReference type="GO" id="GO:0004843">
    <property type="term" value="F:cysteine-type deubiquitinase activity"/>
    <property type="evidence" value="ECO:0007669"/>
    <property type="project" value="TreeGrafter"/>
</dbReference>
<feature type="coiled-coil region" evidence="1">
    <location>
        <begin position="117"/>
        <end position="367"/>
    </location>
</feature>
<keyword evidence="6" id="KW-1185">Reference proteome</keyword>
<dbReference type="OrthoDB" id="18915at2759"/>
<dbReference type="CDD" id="cd22749">
    <property type="entry name" value="Otubain_C65"/>
    <property type="match status" value="1"/>
</dbReference>
<dbReference type="Proteomes" id="UP000683925">
    <property type="component" value="Unassembled WGS sequence"/>
</dbReference>
<dbReference type="GO" id="GO:0043130">
    <property type="term" value="F:ubiquitin binding"/>
    <property type="evidence" value="ECO:0007669"/>
    <property type="project" value="TreeGrafter"/>
</dbReference>
<feature type="domain" description="OTU" evidence="4">
    <location>
        <begin position="512"/>
        <end position="710"/>
    </location>
</feature>
<evidence type="ECO:0000256" key="2">
    <source>
        <dbReference type="SAM" id="MobiDB-lite"/>
    </source>
</evidence>
<feature type="compositionally biased region" description="Polar residues" evidence="2">
    <location>
        <begin position="53"/>
        <end position="90"/>
    </location>
</feature>
<dbReference type="Pfam" id="PF10275">
    <property type="entry name" value="Peptidase_C65"/>
    <property type="match status" value="1"/>
</dbReference>
<dbReference type="InterPro" id="IPR019400">
    <property type="entry name" value="Peptidase_C65_otubain"/>
</dbReference>
<feature type="coiled-coil region" evidence="1">
    <location>
        <begin position="392"/>
        <end position="443"/>
    </location>
</feature>
<evidence type="ECO:0000256" key="3">
    <source>
        <dbReference type="SAM" id="Phobius"/>
    </source>
</evidence>
<evidence type="ECO:0000313" key="5">
    <source>
        <dbReference type="EMBL" id="CAD8132235.1"/>
    </source>
</evidence>
<keyword evidence="3" id="KW-0472">Membrane</keyword>